<comment type="subcellular location">
    <subcellularLocation>
        <location evidence="1">Nucleus</location>
    </subcellularLocation>
</comment>
<dbReference type="InterPro" id="IPR052202">
    <property type="entry name" value="Yeast_MetPath_Reg"/>
</dbReference>
<evidence type="ECO:0000313" key="9">
    <source>
        <dbReference type="EMBL" id="OXG11111.1"/>
    </source>
</evidence>
<keyword evidence="5" id="KW-0238">DNA-binding</keyword>
<proteinExistence type="predicted"/>
<keyword evidence="3" id="KW-0862">Zinc</keyword>
<sequence length="615" mass="70154">MSSLSSTSLEDARPSPPAYAPRAQACVRCHLRKRKCNRALPRCGACERANAECQVYNKKHDQGLAEEILSLKNRIAWLENIVTNVDPQWADIATIPTGHALPPRRQYHPQPPSVHSLSEADDRTSFLCQNRQKSTISSIPNVFSHVVHHTPLNHCSPETFLYMTPLPLQGIDDPLRLDPTTFNSIQVTPAPETPVRTGVQSLDILSFEEAIELVKRYAGDHKFSHQVTSFQQLEHDAKLVYSEEGLSNSDYYANRFRLFIVVYLSGILGYKKTDLTAWRRYRKMAMMEIPHILVHEDLTCVQALTLLASVAIYESDLNVWRILGMATHTAIAINLHRKDEIFLPPYLVTMDPITVERLNEHRKNIFWTLYVLDRLVLSCFGYPPSIRDDDIDIDHPICPPTTGLNPSSELCHAIVGRRLLGQIHESLYSPSVRPNENGEQIVANFVNQVQLWYCASPLKAAFVRLSDSVIKRQCLDDMFYHDMMITLHQPSSLLPHVSSIYIDTLYQSACISLDLYAHYTTEDHVIRHWIHLHRVFKTCIVLIYCWIEQRSQVELEEATLEDILRRVHLCQEVLGRFSACPQAETLVMTFNTLVSPFVEGVDGAQSVDQNLFNTH</sequence>
<dbReference type="CDD" id="cd00067">
    <property type="entry name" value="GAL4"/>
    <property type="match status" value="1"/>
</dbReference>
<dbReference type="OrthoDB" id="25921at2759"/>
<accession>A0A854Q4V8</accession>
<keyword evidence="7" id="KW-0539">Nucleus</keyword>
<evidence type="ECO:0000259" key="8">
    <source>
        <dbReference type="PROSITE" id="PS50048"/>
    </source>
</evidence>
<dbReference type="Proteomes" id="UP000199727">
    <property type="component" value="Unassembled WGS sequence"/>
</dbReference>
<gene>
    <name evidence="9" type="ORF">C361_06675</name>
</gene>
<evidence type="ECO:0000256" key="5">
    <source>
        <dbReference type="ARBA" id="ARBA00023125"/>
    </source>
</evidence>
<dbReference type="PROSITE" id="PS00463">
    <property type="entry name" value="ZN2_CY6_FUNGAL_1"/>
    <property type="match status" value="1"/>
</dbReference>
<evidence type="ECO:0000256" key="6">
    <source>
        <dbReference type="ARBA" id="ARBA00023163"/>
    </source>
</evidence>
<dbReference type="AlphaFoldDB" id="A0A854Q4V8"/>
<dbReference type="GO" id="GO:0043565">
    <property type="term" value="F:sequence-specific DNA binding"/>
    <property type="evidence" value="ECO:0007669"/>
    <property type="project" value="TreeGrafter"/>
</dbReference>
<evidence type="ECO:0000256" key="1">
    <source>
        <dbReference type="ARBA" id="ARBA00004123"/>
    </source>
</evidence>
<dbReference type="SMART" id="SM00906">
    <property type="entry name" value="Fungal_trans"/>
    <property type="match status" value="1"/>
</dbReference>
<dbReference type="PANTHER" id="PTHR47782">
    <property type="entry name" value="ZN(II)2CYS6 TRANSCRIPTION FACTOR (EUROFUNG)-RELATED"/>
    <property type="match status" value="1"/>
</dbReference>
<name>A0A854Q4V8_CRYNE</name>
<dbReference type="GO" id="GO:0005634">
    <property type="term" value="C:nucleus"/>
    <property type="evidence" value="ECO:0007669"/>
    <property type="project" value="UniProtKB-SubCell"/>
</dbReference>
<keyword evidence="2" id="KW-0479">Metal-binding</keyword>
<evidence type="ECO:0000313" key="10">
    <source>
        <dbReference type="Proteomes" id="UP000199727"/>
    </source>
</evidence>
<dbReference type="SMART" id="SM00066">
    <property type="entry name" value="GAL4"/>
    <property type="match status" value="1"/>
</dbReference>
<comment type="caution">
    <text evidence="9">The sequence shown here is derived from an EMBL/GenBank/DDBJ whole genome shotgun (WGS) entry which is preliminary data.</text>
</comment>
<evidence type="ECO:0000256" key="7">
    <source>
        <dbReference type="ARBA" id="ARBA00023242"/>
    </source>
</evidence>
<dbReference type="GO" id="GO:0045944">
    <property type="term" value="P:positive regulation of transcription by RNA polymerase II"/>
    <property type="evidence" value="ECO:0007669"/>
    <property type="project" value="TreeGrafter"/>
</dbReference>
<dbReference type="PANTHER" id="PTHR47782:SF12">
    <property type="entry name" value="ZN(II)2CYS6 TRANSCRIPTION FACTOR (EUROFUNG)"/>
    <property type="match status" value="1"/>
</dbReference>
<dbReference type="SUPFAM" id="SSF57701">
    <property type="entry name" value="Zn2/Cys6 DNA-binding domain"/>
    <property type="match status" value="1"/>
</dbReference>
<dbReference type="GO" id="GO:0000981">
    <property type="term" value="F:DNA-binding transcription factor activity, RNA polymerase II-specific"/>
    <property type="evidence" value="ECO:0007669"/>
    <property type="project" value="InterPro"/>
</dbReference>
<dbReference type="PROSITE" id="PS50048">
    <property type="entry name" value="ZN2_CY6_FUNGAL_2"/>
    <property type="match status" value="1"/>
</dbReference>
<dbReference type="InterPro" id="IPR001138">
    <property type="entry name" value="Zn2Cys6_DnaBD"/>
</dbReference>
<reference evidence="9 10" key="1">
    <citation type="submission" date="2017-06" db="EMBL/GenBank/DDBJ databases">
        <title>Global population genomics of the pathogenic fungus Cryptococcus neoformans var. grubii.</title>
        <authorList>
            <person name="Cuomo C."/>
            <person name="Litvintseva A."/>
            <person name="Chen Y."/>
            <person name="Young S."/>
            <person name="Zeng Q."/>
            <person name="Chapman S."/>
            <person name="Gujja S."/>
            <person name="Saif S."/>
            <person name="Birren B."/>
        </authorList>
    </citation>
    <scope>NUCLEOTIDE SEQUENCE [LARGE SCALE GENOMIC DNA]</scope>
    <source>
        <strain evidence="9 10">Tu259-1</strain>
    </source>
</reference>
<evidence type="ECO:0000256" key="2">
    <source>
        <dbReference type="ARBA" id="ARBA00022723"/>
    </source>
</evidence>
<dbReference type="Gene3D" id="4.10.240.10">
    <property type="entry name" value="Zn(2)-C6 fungal-type DNA-binding domain"/>
    <property type="match status" value="1"/>
</dbReference>
<dbReference type="Pfam" id="PF00172">
    <property type="entry name" value="Zn_clus"/>
    <property type="match status" value="1"/>
</dbReference>
<dbReference type="CDD" id="cd12148">
    <property type="entry name" value="fungal_TF_MHR"/>
    <property type="match status" value="1"/>
</dbReference>
<protein>
    <submittedName>
        <fullName evidence="9">Transcription factor</fullName>
    </submittedName>
</protein>
<dbReference type="InterPro" id="IPR007219">
    <property type="entry name" value="XnlR_reg_dom"/>
</dbReference>
<dbReference type="GO" id="GO:0006351">
    <property type="term" value="P:DNA-templated transcription"/>
    <property type="evidence" value="ECO:0007669"/>
    <property type="project" value="InterPro"/>
</dbReference>
<evidence type="ECO:0000256" key="4">
    <source>
        <dbReference type="ARBA" id="ARBA00023015"/>
    </source>
</evidence>
<feature type="domain" description="Zn(2)-C6 fungal-type" evidence="8">
    <location>
        <begin position="25"/>
        <end position="55"/>
    </location>
</feature>
<keyword evidence="4" id="KW-0805">Transcription regulation</keyword>
<evidence type="ECO:0000256" key="3">
    <source>
        <dbReference type="ARBA" id="ARBA00022833"/>
    </source>
</evidence>
<organism evidence="9 10">
    <name type="scientific">Cryptococcus neoformans Tu259-1</name>
    <dbReference type="NCBI Taxonomy" id="1230072"/>
    <lineage>
        <taxon>Eukaryota</taxon>
        <taxon>Fungi</taxon>
        <taxon>Dikarya</taxon>
        <taxon>Basidiomycota</taxon>
        <taxon>Agaricomycotina</taxon>
        <taxon>Tremellomycetes</taxon>
        <taxon>Tremellales</taxon>
        <taxon>Cryptococcaceae</taxon>
        <taxon>Cryptococcus</taxon>
        <taxon>Cryptococcus neoformans species complex</taxon>
    </lineage>
</organism>
<dbReference type="Pfam" id="PF04082">
    <property type="entry name" value="Fungal_trans"/>
    <property type="match status" value="1"/>
</dbReference>
<keyword evidence="6" id="KW-0804">Transcription</keyword>
<dbReference type="InterPro" id="IPR036864">
    <property type="entry name" value="Zn2-C6_fun-type_DNA-bd_sf"/>
</dbReference>
<dbReference type="EMBL" id="AMKT01000100">
    <property type="protein sequence ID" value="OXG11111.1"/>
    <property type="molecule type" value="Genomic_DNA"/>
</dbReference>
<dbReference type="GO" id="GO:0008270">
    <property type="term" value="F:zinc ion binding"/>
    <property type="evidence" value="ECO:0007669"/>
    <property type="project" value="InterPro"/>
</dbReference>